<accession>A0A1G2D011</accession>
<reference evidence="2 3" key="1">
    <citation type="journal article" date="2016" name="Nat. Commun.">
        <title>Thousands of microbial genomes shed light on interconnected biogeochemical processes in an aquifer system.</title>
        <authorList>
            <person name="Anantharaman K."/>
            <person name="Brown C.T."/>
            <person name="Hug L.A."/>
            <person name="Sharon I."/>
            <person name="Castelle C.J."/>
            <person name="Probst A.J."/>
            <person name="Thomas B.C."/>
            <person name="Singh A."/>
            <person name="Wilkins M.J."/>
            <person name="Karaoz U."/>
            <person name="Brodie E.L."/>
            <person name="Williams K.H."/>
            <person name="Hubbard S.S."/>
            <person name="Banfield J.F."/>
        </authorList>
    </citation>
    <scope>NUCLEOTIDE SEQUENCE [LARGE SCALE GENOMIC DNA]</scope>
</reference>
<gene>
    <name evidence="2" type="ORF">A2845_00280</name>
</gene>
<comment type="caution">
    <text evidence="2">The sequence shown here is derived from an EMBL/GenBank/DDBJ whole genome shotgun (WGS) entry which is preliminary data.</text>
</comment>
<dbReference type="EMBL" id="MHLI01000004">
    <property type="protein sequence ID" value="OGZ06231.1"/>
    <property type="molecule type" value="Genomic_DNA"/>
</dbReference>
<feature type="region of interest" description="Disordered" evidence="1">
    <location>
        <begin position="1"/>
        <end position="44"/>
    </location>
</feature>
<proteinExistence type="predicted"/>
<dbReference type="Proteomes" id="UP000177122">
    <property type="component" value="Unassembled WGS sequence"/>
</dbReference>
<name>A0A1G2D011_9BACT</name>
<feature type="compositionally biased region" description="Low complexity" evidence="1">
    <location>
        <begin position="17"/>
        <end position="32"/>
    </location>
</feature>
<organism evidence="2 3">
    <name type="scientific">Candidatus Lloydbacteria bacterium RIFCSPHIGHO2_01_FULL_49_22</name>
    <dbReference type="NCBI Taxonomy" id="1798658"/>
    <lineage>
        <taxon>Bacteria</taxon>
        <taxon>Candidatus Lloydiibacteriota</taxon>
    </lineage>
</organism>
<protein>
    <submittedName>
        <fullName evidence="2">Uncharacterized protein</fullName>
    </submittedName>
</protein>
<evidence type="ECO:0000313" key="2">
    <source>
        <dbReference type="EMBL" id="OGZ06231.1"/>
    </source>
</evidence>
<sequence length="378" mass="40159">MSEKIQQQAEDGEVQQISSLTDIDSSTRTTSTEEGDGVVTGDIGTSETVFPQFGTVGDVGETYELTSNFSELGDPMQTLERSQLLWDALAPEVVDRLLADSPFSSEEFLALPDADKNAALNIVEDSAVAAAMAQEAPSARVAVVSSELTLADDQSIAAKSMRWGRSLGAALIVGLGATLAPGVASAGGHDDNIFKSFGDSIVHGVKRDVREAGRDSGAVLGGVVRIIIDRSVNQTAVQILGAAGVPAQQAPEEVVVVPRSVPGAYGGGYGGQYEVRGRSAGEYEAHGYGGRGMESSERIRIKQDINRLVSQERALTIQAENSRRTVMQTYAQLSGSRNDLSLRARYDAERSQYEYTVGMIRTLRGQIGDLSGRLSQTP</sequence>
<dbReference type="AlphaFoldDB" id="A0A1G2D011"/>
<evidence type="ECO:0000256" key="1">
    <source>
        <dbReference type="SAM" id="MobiDB-lite"/>
    </source>
</evidence>
<evidence type="ECO:0000313" key="3">
    <source>
        <dbReference type="Proteomes" id="UP000177122"/>
    </source>
</evidence>